<dbReference type="InterPro" id="IPR020095">
    <property type="entry name" value="PsdUridine_synth_TruA_C"/>
</dbReference>
<dbReference type="HAMAP" id="MF_00171">
    <property type="entry name" value="TruA"/>
    <property type="match status" value="1"/>
</dbReference>
<keyword evidence="6" id="KW-1185">Reference proteome</keyword>
<dbReference type="STRING" id="36022.A0A1V2LDE6"/>
<dbReference type="InterPro" id="IPR041707">
    <property type="entry name" value="Pus3-like"/>
</dbReference>
<dbReference type="PANTHER" id="PTHR11142">
    <property type="entry name" value="PSEUDOURIDYLATE SYNTHASE"/>
    <property type="match status" value="1"/>
</dbReference>
<dbReference type="PANTHER" id="PTHR11142:SF5">
    <property type="entry name" value="TRNA PSEUDOURIDINE(38_39) SYNTHASE"/>
    <property type="match status" value="1"/>
</dbReference>
<dbReference type="GO" id="GO:0003723">
    <property type="term" value="F:RNA binding"/>
    <property type="evidence" value="ECO:0007669"/>
    <property type="project" value="InterPro"/>
</dbReference>
<dbReference type="InterPro" id="IPR020097">
    <property type="entry name" value="PsdUridine_synth_TruA_a/b_dom"/>
</dbReference>
<evidence type="ECO:0000256" key="3">
    <source>
        <dbReference type="ARBA" id="ARBA00023235"/>
    </source>
</evidence>
<sequence length="364" mass="41870">MSQPREESSSKYAQWGKEQLVQRVLELEQEMRSHAVKVPRAGKAKKQRPLDFSKHNKRFIALRFAYLGWNYNGLAIQKTPTPLPTVEGTLIDAMNKCKLIPSTDPSDFKFSRCGRTDRGVSAMNQVVSLMVRSNLTPEEQMDPTNDNREIDYINILNSLLPDDVKIHAVCLRPPDGFDARFSCVSRHYKYLFHRGDLDIEAMQTAAGYYLGEHDFRNFCKLDGSKQITNFKRSMLVSQILELNDGLCCFDLEGSAFLWHQVRNMVAVLFLVGQQLEKPEIVKELVDVDNYPTKPLFEMGADFPLVFMMDLFPEPNMEHMKPKVKINTGDGVGKVVGEYVPLAKRERHDSYEEVNDRWLKKQKNK</sequence>
<dbReference type="GO" id="GO:0009982">
    <property type="term" value="F:pseudouridine synthase activity"/>
    <property type="evidence" value="ECO:0007669"/>
    <property type="project" value="InterPro"/>
</dbReference>
<evidence type="ECO:0000256" key="1">
    <source>
        <dbReference type="ARBA" id="ARBA00009375"/>
    </source>
</evidence>
<proteinExistence type="inferred from homology"/>
<dbReference type="GO" id="GO:1990481">
    <property type="term" value="P:mRNA pseudouridine synthesis"/>
    <property type="evidence" value="ECO:0007669"/>
    <property type="project" value="TreeGrafter"/>
</dbReference>
<dbReference type="Pfam" id="PF01416">
    <property type="entry name" value="PseudoU_synth_1"/>
    <property type="match status" value="1"/>
</dbReference>
<dbReference type="InterPro" id="IPR001406">
    <property type="entry name" value="PsdUridine_synth_TruA"/>
</dbReference>
<dbReference type="Gene3D" id="3.30.70.660">
    <property type="entry name" value="Pseudouridine synthase I, catalytic domain, C-terminal subdomain"/>
    <property type="match status" value="1"/>
</dbReference>
<protein>
    <recommendedName>
        <fullName evidence="4">Pseudouridine synthase I TruA alpha/beta domain-containing protein</fullName>
    </recommendedName>
</protein>
<comment type="caution">
    <text evidence="5">The sequence shown here is derived from an EMBL/GenBank/DDBJ whole genome shotgun (WGS) entry which is preliminary data.</text>
</comment>
<evidence type="ECO:0000313" key="5">
    <source>
        <dbReference type="EMBL" id="ONH69827.1"/>
    </source>
</evidence>
<dbReference type="EMBL" id="MPUK01000001">
    <property type="protein sequence ID" value="ONH69827.1"/>
    <property type="molecule type" value="Genomic_DNA"/>
</dbReference>
<keyword evidence="2" id="KW-0819">tRNA processing</keyword>
<organism evidence="5 6">
    <name type="scientific">Cyberlindnera fabianii</name>
    <name type="common">Yeast</name>
    <name type="synonym">Hansenula fabianii</name>
    <dbReference type="NCBI Taxonomy" id="36022"/>
    <lineage>
        <taxon>Eukaryota</taxon>
        <taxon>Fungi</taxon>
        <taxon>Dikarya</taxon>
        <taxon>Ascomycota</taxon>
        <taxon>Saccharomycotina</taxon>
        <taxon>Saccharomycetes</taxon>
        <taxon>Phaffomycetales</taxon>
        <taxon>Phaffomycetaceae</taxon>
        <taxon>Cyberlindnera</taxon>
    </lineage>
</organism>
<accession>A0A1V2LDE6</accession>
<feature type="domain" description="Pseudouridine synthase I TruA alpha/beta" evidence="4">
    <location>
        <begin position="205"/>
        <end position="307"/>
    </location>
</feature>
<dbReference type="FunFam" id="3.30.70.580:FF:000020">
    <property type="entry name" value="tRNA pseudouridine synthase"/>
    <property type="match status" value="1"/>
</dbReference>
<comment type="similarity">
    <text evidence="1">Belongs to the tRNA pseudouridine synthase TruA family.</text>
</comment>
<reference evidence="6" key="1">
    <citation type="journal article" date="2017" name="Genome Announc.">
        <title>Genome sequences of Cyberlindnera fabianii 65, Pichia kudriavzevii 129, and Saccharomyces cerevisiae 131 isolated from fermented masau fruits in Zimbabwe.</title>
        <authorList>
            <person name="van Rijswijck I.M.H."/>
            <person name="Derks M.F.L."/>
            <person name="Abee T."/>
            <person name="de Ridder D."/>
            <person name="Smid E.J."/>
        </authorList>
    </citation>
    <scope>NUCLEOTIDE SEQUENCE [LARGE SCALE GENOMIC DNA]</scope>
    <source>
        <strain evidence="6">65</strain>
    </source>
</reference>
<dbReference type="OMA" id="ERMENSN"/>
<dbReference type="CDD" id="cd02569">
    <property type="entry name" value="PseudoU_synth_ScPus3"/>
    <property type="match status" value="1"/>
</dbReference>
<keyword evidence="3" id="KW-0413">Isomerase</keyword>
<dbReference type="NCBIfam" id="TIGR00071">
    <property type="entry name" value="hisT_truA"/>
    <property type="match status" value="1"/>
</dbReference>
<evidence type="ECO:0000313" key="6">
    <source>
        <dbReference type="Proteomes" id="UP000189513"/>
    </source>
</evidence>
<dbReference type="InterPro" id="IPR020094">
    <property type="entry name" value="TruA/RsuA/RluB/E/F_N"/>
</dbReference>
<dbReference type="GO" id="GO:0005737">
    <property type="term" value="C:cytoplasm"/>
    <property type="evidence" value="ECO:0007669"/>
    <property type="project" value="TreeGrafter"/>
</dbReference>
<dbReference type="GO" id="GO:0031119">
    <property type="term" value="P:tRNA pseudouridine synthesis"/>
    <property type="evidence" value="ECO:0007669"/>
    <property type="project" value="TreeGrafter"/>
</dbReference>
<dbReference type="InterPro" id="IPR020103">
    <property type="entry name" value="PsdUridine_synth_cat_dom_sf"/>
</dbReference>
<dbReference type="GO" id="GO:0005634">
    <property type="term" value="C:nucleus"/>
    <property type="evidence" value="ECO:0007669"/>
    <property type="project" value="TreeGrafter"/>
</dbReference>
<dbReference type="Gene3D" id="3.30.70.580">
    <property type="entry name" value="Pseudouridine synthase I, catalytic domain, N-terminal subdomain"/>
    <property type="match status" value="1"/>
</dbReference>
<dbReference type="AlphaFoldDB" id="A0A1V2LDE6"/>
<evidence type="ECO:0000256" key="2">
    <source>
        <dbReference type="ARBA" id="ARBA00022694"/>
    </source>
</evidence>
<dbReference type="VEuPathDB" id="FungiDB:BON22_0692"/>
<dbReference type="Proteomes" id="UP000189513">
    <property type="component" value="Unassembled WGS sequence"/>
</dbReference>
<gene>
    <name evidence="5" type="ORF">BON22_0692</name>
</gene>
<name>A0A1V2LDE6_CYBFA</name>
<evidence type="ECO:0000259" key="4">
    <source>
        <dbReference type="Pfam" id="PF01416"/>
    </source>
</evidence>
<dbReference type="SUPFAM" id="SSF55120">
    <property type="entry name" value="Pseudouridine synthase"/>
    <property type="match status" value="1"/>
</dbReference>